<organism evidence="3 4">
    <name type="scientific">Jaminaea rosea</name>
    <dbReference type="NCBI Taxonomy" id="1569628"/>
    <lineage>
        <taxon>Eukaryota</taxon>
        <taxon>Fungi</taxon>
        <taxon>Dikarya</taxon>
        <taxon>Basidiomycota</taxon>
        <taxon>Ustilaginomycotina</taxon>
        <taxon>Exobasidiomycetes</taxon>
        <taxon>Microstromatales</taxon>
        <taxon>Microstromatales incertae sedis</taxon>
        <taxon>Jaminaea</taxon>
    </lineage>
</organism>
<protein>
    <recommendedName>
        <fullName evidence="2">Opine dehydrogenase domain-containing protein</fullName>
    </recommendedName>
</protein>
<dbReference type="OrthoDB" id="4394513at2759"/>
<dbReference type="SUPFAM" id="SSF48179">
    <property type="entry name" value="6-phosphogluconate dehydrogenase C-terminal domain-like"/>
    <property type="match status" value="1"/>
</dbReference>
<keyword evidence="4" id="KW-1185">Reference proteome</keyword>
<evidence type="ECO:0000259" key="2">
    <source>
        <dbReference type="Pfam" id="PF02317"/>
    </source>
</evidence>
<feature type="domain" description="Opine dehydrogenase" evidence="2">
    <location>
        <begin position="224"/>
        <end position="349"/>
    </location>
</feature>
<dbReference type="GeneID" id="37026569"/>
<dbReference type="SUPFAM" id="SSF51905">
    <property type="entry name" value="FAD/NAD(P)-binding domain"/>
    <property type="match status" value="1"/>
</dbReference>
<dbReference type="InterPro" id="IPR003421">
    <property type="entry name" value="Opine_DH"/>
</dbReference>
<dbReference type="EMBL" id="KZ819668">
    <property type="protein sequence ID" value="PWN27559.1"/>
    <property type="molecule type" value="Genomic_DNA"/>
</dbReference>
<feature type="compositionally biased region" description="Basic and acidic residues" evidence="1">
    <location>
        <begin position="552"/>
        <end position="564"/>
    </location>
</feature>
<dbReference type="InterPro" id="IPR013328">
    <property type="entry name" value="6PGD_dom2"/>
</dbReference>
<sequence>MPALTTTRKPTLTPTPTPLCTDMAVIGCGASGLAYVDEALSLGVSVTLSAHPHHQSNLHKILDDGALDVVRHRGDDAPVKATWAVGKAGFHIADLARALRSSDYVYLAMSAQGDAHYNAHEDMIRCVIATGVDTRSKVFVAVNGHEFAWKADRCGLAYRGVVTTIASSFASRIARDDTRLTLISKGKKVWMLGGVHPRCEDTRKLANALQRHVGVTYTFTTRVEALFATTNQCLHLPILFANASRVDAKESFLFYGQGLTPSVAKMIEAYDADRFAILRALGYYAGMSSRETLNRFYGFAFPDLVSLGVGTPVHNKTAGGPPERYVSEDGRQARRWCVIARAIGVRADVVGVYATQAVVTTGRVNAESEEQILRDFGIEGCGEEEARLASLTHVGTMMATSCSSTLAALVPKVRSACAALTCGLSRSSTLRSRLWSVKRTAKAAMVGSRPMTERNSARSGRVISVRAPFSHTYTFGVSSRMPAARLRASRNCPYSLSTSVRACLAPCEGCVAWRTVASTRPASPVDEDLGQREARRRDADRSGRKQNLMTSERTRHERAHQDGDRIEAAIQRLVLADPKREVVGRERSEHNRLGFGQYAHYERYLARDEGSLAEAGEREECNGDAEDGDAREERSSCGAACEGHRRAGQDGRNVVGEVDADGVGQLEERDVLVEGPRVGVEMLQLQQCTPLVVAEGEPAGW</sequence>
<evidence type="ECO:0000313" key="4">
    <source>
        <dbReference type="Proteomes" id="UP000245884"/>
    </source>
</evidence>
<evidence type="ECO:0000313" key="3">
    <source>
        <dbReference type="EMBL" id="PWN27559.1"/>
    </source>
</evidence>
<dbReference type="Pfam" id="PF02317">
    <property type="entry name" value="Octopine_DH"/>
    <property type="match status" value="1"/>
</dbReference>
<dbReference type="Proteomes" id="UP000245884">
    <property type="component" value="Unassembled WGS sequence"/>
</dbReference>
<name>A0A316UQH2_9BASI</name>
<proteinExistence type="predicted"/>
<dbReference type="InterPro" id="IPR036188">
    <property type="entry name" value="FAD/NAD-bd_sf"/>
</dbReference>
<dbReference type="GO" id="GO:0016491">
    <property type="term" value="F:oxidoreductase activity"/>
    <property type="evidence" value="ECO:0007669"/>
    <property type="project" value="InterPro"/>
</dbReference>
<feature type="region of interest" description="Disordered" evidence="1">
    <location>
        <begin position="613"/>
        <end position="632"/>
    </location>
</feature>
<evidence type="ECO:0000256" key="1">
    <source>
        <dbReference type="SAM" id="MobiDB-lite"/>
    </source>
</evidence>
<dbReference type="Gene3D" id="1.10.1040.10">
    <property type="entry name" value="N-(1-d-carboxylethyl)-l-norvaline Dehydrogenase, domain 2"/>
    <property type="match status" value="1"/>
</dbReference>
<feature type="compositionally biased region" description="Basic and acidic residues" evidence="1">
    <location>
        <begin position="529"/>
        <end position="543"/>
    </location>
</feature>
<dbReference type="RefSeq" id="XP_025362171.1">
    <property type="nucleotide sequence ID" value="XM_025504746.1"/>
</dbReference>
<reference evidence="3 4" key="1">
    <citation type="journal article" date="2018" name="Mol. Biol. Evol.">
        <title>Broad Genomic Sampling Reveals a Smut Pathogenic Ancestry of the Fungal Clade Ustilaginomycotina.</title>
        <authorList>
            <person name="Kijpornyongpan T."/>
            <person name="Mondo S.J."/>
            <person name="Barry K."/>
            <person name="Sandor L."/>
            <person name="Lee J."/>
            <person name="Lipzen A."/>
            <person name="Pangilinan J."/>
            <person name="LaButti K."/>
            <person name="Hainaut M."/>
            <person name="Henrissat B."/>
            <person name="Grigoriev I.V."/>
            <person name="Spatafora J.W."/>
            <person name="Aime M.C."/>
        </authorList>
    </citation>
    <scope>NUCLEOTIDE SEQUENCE [LARGE SCALE GENOMIC DNA]</scope>
    <source>
        <strain evidence="3 4">MCA 5214</strain>
    </source>
</reference>
<feature type="region of interest" description="Disordered" evidence="1">
    <location>
        <begin position="521"/>
        <end position="564"/>
    </location>
</feature>
<gene>
    <name evidence="3" type="ORF">BDZ90DRAFT_227275</name>
</gene>
<dbReference type="InterPro" id="IPR008927">
    <property type="entry name" value="6-PGluconate_DH-like_C_sf"/>
</dbReference>
<accession>A0A316UQH2</accession>
<dbReference type="AlphaFoldDB" id="A0A316UQH2"/>